<dbReference type="EMBL" id="VHJA01000037">
    <property type="protein sequence ID" value="TPV45567.1"/>
    <property type="molecule type" value="Genomic_DNA"/>
</dbReference>
<reference evidence="1 2" key="1">
    <citation type="submission" date="2019-06" db="EMBL/GenBank/DDBJ databases">
        <title>Taxogenomics and systematics of the genus Pantoea.</title>
        <authorList>
            <person name="Tambong J.T."/>
        </authorList>
    </citation>
    <scope>NUCLEOTIDE SEQUENCE [LARGE SCALE GENOMIC DNA]</scope>
    <source>
        <strain evidence="1 2">LMG 24200</strain>
    </source>
</reference>
<evidence type="ECO:0000313" key="1">
    <source>
        <dbReference type="EMBL" id="TPV45567.1"/>
    </source>
</evidence>
<dbReference type="SUPFAM" id="SSF54427">
    <property type="entry name" value="NTF2-like"/>
    <property type="match status" value="1"/>
</dbReference>
<sequence>MNRYFQEVLDAHNLIRAWLGNHAAKNEICDQLLARFSPAFSMVTPGGGMLDITTLTSFFRTQRGARVGLEIEISDMRIIAEGEKSATVVYKELQRLPDQPPTLRFSTVVFDVNRDDELLWRHLHETSLPH</sequence>
<dbReference type="PIRSF" id="PIRSF029394">
    <property type="entry name" value="UCP029394"/>
    <property type="match status" value="1"/>
</dbReference>
<proteinExistence type="predicted"/>
<dbReference type="InterPro" id="IPR016918">
    <property type="entry name" value="UCP029394"/>
</dbReference>
<dbReference type="AlphaFoldDB" id="A0A506QIF4"/>
<name>A0A506QIF4_9GAMM</name>
<dbReference type="InterPro" id="IPR032710">
    <property type="entry name" value="NTF2-like_dom_sf"/>
</dbReference>
<accession>A0A506QIF4</accession>
<keyword evidence="2" id="KW-1185">Reference proteome</keyword>
<dbReference type="RefSeq" id="WP_128087046.1">
    <property type="nucleotide sequence ID" value="NZ_CP071407.1"/>
</dbReference>
<dbReference type="Gene3D" id="3.10.450.50">
    <property type="match status" value="1"/>
</dbReference>
<protein>
    <submittedName>
        <fullName evidence="1">DUF4440 domain-containing protein</fullName>
    </submittedName>
</protein>
<gene>
    <name evidence="1" type="ORF">FJW01_04705</name>
</gene>
<evidence type="ECO:0000313" key="2">
    <source>
        <dbReference type="Proteomes" id="UP000317747"/>
    </source>
</evidence>
<dbReference type="OrthoDB" id="8912060at2"/>
<organism evidence="1 2">
    <name type="scientific">Pantoea deleyi</name>
    <dbReference type="NCBI Taxonomy" id="470932"/>
    <lineage>
        <taxon>Bacteria</taxon>
        <taxon>Pseudomonadati</taxon>
        <taxon>Pseudomonadota</taxon>
        <taxon>Gammaproteobacteria</taxon>
        <taxon>Enterobacterales</taxon>
        <taxon>Erwiniaceae</taxon>
        <taxon>Pantoea</taxon>
    </lineage>
</organism>
<dbReference type="Proteomes" id="UP000317747">
    <property type="component" value="Unassembled WGS sequence"/>
</dbReference>
<comment type="caution">
    <text evidence="1">The sequence shown here is derived from an EMBL/GenBank/DDBJ whole genome shotgun (WGS) entry which is preliminary data.</text>
</comment>